<dbReference type="SMART" id="SM00533">
    <property type="entry name" value="MUTSd"/>
    <property type="match status" value="1"/>
</dbReference>
<protein>
    <recommendedName>
        <fullName evidence="2 9">DNA mismatch repair protein MutS</fullName>
    </recommendedName>
</protein>
<organism evidence="13 14">
    <name type="scientific">Candidatus Avidehalobacter gallistercoris</name>
    <dbReference type="NCBI Taxonomy" id="2840694"/>
    <lineage>
        <taxon>Bacteria</taxon>
        <taxon>Bacillati</taxon>
        <taxon>Bacillota</taxon>
        <taxon>Clostridia</taxon>
        <taxon>Eubacteriales</taxon>
        <taxon>Peptococcaceae</taxon>
        <taxon>Peptococcaceae incertae sedis</taxon>
        <taxon>Candidatus Avidehalobacter</taxon>
    </lineage>
</organism>
<dbReference type="Gene3D" id="1.10.1420.10">
    <property type="match status" value="2"/>
</dbReference>
<dbReference type="InterPro" id="IPR045076">
    <property type="entry name" value="MutS"/>
</dbReference>
<evidence type="ECO:0000256" key="2">
    <source>
        <dbReference type="ARBA" id="ARBA00021982"/>
    </source>
</evidence>
<evidence type="ECO:0000256" key="4">
    <source>
        <dbReference type="ARBA" id="ARBA00022763"/>
    </source>
</evidence>
<dbReference type="Pfam" id="PF05192">
    <property type="entry name" value="MutS_III"/>
    <property type="match status" value="1"/>
</dbReference>
<dbReference type="InterPro" id="IPR036187">
    <property type="entry name" value="DNA_mismatch_repair_MutS_sf"/>
</dbReference>
<dbReference type="SUPFAM" id="SSF55271">
    <property type="entry name" value="DNA repair protein MutS, domain I"/>
    <property type="match status" value="1"/>
</dbReference>
<keyword evidence="7 9" id="KW-0234">DNA repair</keyword>
<dbReference type="PROSITE" id="PS00486">
    <property type="entry name" value="DNA_MISMATCH_REPAIR_2"/>
    <property type="match status" value="1"/>
</dbReference>
<evidence type="ECO:0000256" key="10">
    <source>
        <dbReference type="RuleBase" id="RU003756"/>
    </source>
</evidence>
<name>A0A9D1KYE8_9FIRM</name>
<dbReference type="FunFam" id="3.40.50.300:FF:000870">
    <property type="entry name" value="MutS protein homolog 4"/>
    <property type="match status" value="1"/>
</dbReference>
<dbReference type="GO" id="GO:0006298">
    <property type="term" value="P:mismatch repair"/>
    <property type="evidence" value="ECO:0007669"/>
    <property type="project" value="UniProtKB-UniRule"/>
</dbReference>
<comment type="function">
    <text evidence="8 9">This protein is involved in the repair of mismatches in DNA. It is possible that it carries out the mismatch recognition step. This protein has a weak ATPase activity.</text>
</comment>
<evidence type="ECO:0000259" key="12">
    <source>
        <dbReference type="PROSITE" id="PS00486"/>
    </source>
</evidence>
<keyword evidence="11" id="KW-0175">Coiled coil</keyword>
<dbReference type="InterPro" id="IPR036678">
    <property type="entry name" value="MutS_con_dom_sf"/>
</dbReference>
<evidence type="ECO:0000256" key="3">
    <source>
        <dbReference type="ARBA" id="ARBA00022741"/>
    </source>
</evidence>
<dbReference type="HAMAP" id="MF_00096">
    <property type="entry name" value="MutS"/>
    <property type="match status" value="1"/>
</dbReference>
<evidence type="ECO:0000256" key="5">
    <source>
        <dbReference type="ARBA" id="ARBA00022840"/>
    </source>
</evidence>
<dbReference type="Gene3D" id="3.30.420.110">
    <property type="entry name" value="MutS, connector domain"/>
    <property type="match status" value="1"/>
</dbReference>
<evidence type="ECO:0000256" key="8">
    <source>
        <dbReference type="ARBA" id="ARBA00024647"/>
    </source>
</evidence>
<dbReference type="GO" id="GO:0005829">
    <property type="term" value="C:cytosol"/>
    <property type="evidence" value="ECO:0007669"/>
    <property type="project" value="TreeGrafter"/>
</dbReference>
<dbReference type="Pfam" id="PF00488">
    <property type="entry name" value="MutS_V"/>
    <property type="match status" value="1"/>
</dbReference>
<dbReference type="GO" id="GO:0030983">
    <property type="term" value="F:mismatched DNA binding"/>
    <property type="evidence" value="ECO:0007669"/>
    <property type="project" value="InterPro"/>
</dbReference>
<keyword evidence="6 9" id="KW-0238">DNA-binding</keyword>
<dbReference type="InterPro" id="IPR000432">
    <property type="entry name" value="DNA_mismatch_repair_MutS_C"/>
</dbReference>
<evidence type="ECO:0000313" key="13">
    <source>
        <dbReference type="EMBL" id="HIU11042.1"/>
    </source>
</evidence>
<reference evidence="13" key="1">
    <citation type="submission" date="2020-10" db="EMBL/GenBank/DDBJ databases">
        <authorList>
            <person name="Gilroy R."/>
        </authorList>
    </citation>
    <scope>NUCLEOTIDE SEQUENCE</scope>
    <source>
        <strain evidence="13">2830</strain>
    </source>
</reference>
<dbReference type="Gene3D" id="3.40.1170.10">
    <property type="entry name" value="DNA repair protein MutS, domain I"/>
    <property type="match status" value="1"/>
</dbReference>
<proteinExistence type="inferred from homology"/>
<dbReference type="PANTHER" id="PTHR11361">
    <property type="entry name" value="DNA MISMATCH REPAIR PROTEIN MUTS FAMILY MEMBER"/>
    <property type="match status" value="1"/>
</dbReference>
<reference evidence="13" key="2">
    <citation type="journal article" date="2021" name="PeerJ">
        <title>Extensive microbial diversity within the chicken gut microbiome revealed by metagenomics and culture.</title>
        <authorList>
            <person name="Gilroy R."/>
            <person name="Ravi A."/>
            <person name="Getino M."/>
            <person name="Pursley I."/>
            <person name="Horton D.L."/>
            <person name="Alikhan N.F."/>
            <person name="Baker D."/>
            <person name="Gharbi K."/>
            <person name="Hall N."/>
            <person name="Watson M."/>
            <person name="Adriaenssens E.M."/>
            <person name="Foster-Nyarko E."/>
            <person name="Jarju S."/>
            <person name="Secka A."/>
            <person name="Antonio M."/>
            <person name="Oren A."/>
            <person name="Chaudhuri R.R."/>
            <person name="La Ragione R."/>
            <person name="Hildebrand F."/>
            <person name="Pallen M.J."/>
        </authorList>
    </citation>
    <scope>NUCLEOTIDE SEQUENCE</scope>
    <source>
        <strain evidence="13">2830</strain>
    </source>
</reference>
<dbReference type="PANTHER" id="PTHR11361:SF34">
    <property type="entry name" value="DNA MISMATCH REPAIR PROTEIN MSH1, MITOCHONDRIAL"/>
    <property type="match status" value="1"/>
</dbReference>
<dbReference type="InterPro" id="IPR005748">
    <property type="entry name" value="DNA_mismatch_repair_MutS"/>
</dbReference>
<dbReference type="Pfam" id="PF05190">
    <property type="entry name" value="MutS_IV"/>
    <property type="match status" value="1"/>
</dbReference>
<dbReference type="GO" id="GO:0003684">
    <property type="term" value="F:damaged DNA binding"/>
    <property type="evidence" value="ECO:0007669"/>
    <property type="project" value="UniProtKB-UniRule"/>
</dbReference>
<dbReference type="InterPro" id="IPR007861">
    <property type="entry name" value="DNA_mismatch_repair_MutS_clamp"/>
</dbReference>
<dbReference type="GO" id="GO:0005524">
    <property type="term" value="F:ATP binding"/>
    <property type="evidence" value="ECO:0007669"/>
    <property type="project" value="UniProtKB-UniRule"/>
</dbReference>
<dbReference type="InterPro" id="IPR007860">
    <property type="entry name" value="DNA_mmatch_repair_MutS_con_dom"/>
</dbReference>
<feature type="coiled-coil region" evidence="11">
    <location>
        <begin position="518"/>
        <end position="545"/>
    </location>
</feature>
<dbReference type="NCBIfam" id="TIGR01070">
    <property type="entry name" value="mutS1"/>
    <property type="match status" value="1"/>
</dbReference>
<dbReference type="Gene3D" id="3.40.50.300">
    <property type="entry name" value="P-loop containing nucleotide triphosphate hydrolases"/>
    <property type="match status" value="1"/>
</dbReference>
<comment type="caution">
    <text evidence="13">The sequence shown here is derived from an EMBL/GenBank/DDBJ whole genome shotgun (WGS) entry which is preliminary data.</text>
</comment>
<dbReference type="EMBL" id="DVMH01000038">
    <property type="protein sequence ID" value="HIU11042.1"/>
    <property type="molecule type" value="Genomic_DNA"/>
</dbReference>
<dbReference type="FunFam" id="3.40.1170.10:FF:000001">
    <property type="entry name" value="DNA mismatch repair protein MutS"/>
    <property type="match status" value="1"/>
</dbReference>
<dbReference type="InterPro" id="IPR017261">
    <property type="entry name" value="DNA_mismatch_repair_MutS/MSH"/>
</dbReference>
<accession>A0A9D1KYE8</accession>
<dbReference type="SUPFAM" id="SSF52540">
    <property type="entry name" value="P-loop containing nucleoside triphosphate hydrolases"/>
    <property type="match status" value="1"/>
</dbReference>
<dbReference type="SMART" id="SM00534">
    <property type="entry name" value="MUTSac"/>
    <property type="match status" value="1"/>
</dbReference>
<evidence type="ECO:0000256" key="6">
    <source>
        <dbReference type="ARBA" id="ARBA00023125"/>
    </source>
</evidence>
<dbReference type="SUPFAM" id="SSF48334">
    <property type="entry name" value="DNA repair protein MutS, domain III"/>
    <property type="match status" value="1"/>
</dbReference>
<dbReference type="InterPro" id="IPR016151">
    <property type="entry name" value="DNA_mismatch_repair_MutS_N"/>
</dbReference>
<evidence type="ECO:0000256" key="1">
    <source>
        <dbReference type="ARBA" id="ARBA00006271"/>
    </source>
</evidence>
<keyword evidence="3 9" id="KW-0547">Nucleotide-binding</keyword>
<dbReference type="GO" id="GO:0140664">
    <property type="term" value="F:ATP-dependent DNA damage sensor activity"/>
    <property type="evidence" value="ECO:0007669"/>
    <property type="project" value="InterPro"/>
</dbReference>
<dbReference type="SUPFAM" id="SSF53150">
    <property type="entry name" value="DNA repair protein MutS, domain II"/>
    <property type="match status" value="1"/>
</dbReference>
<sequence>MQAQYDEIKRDYPDCLLFYRMGDFYEMFGEDAIVGSKVLEITLTSRNKNEHAMPMCGVPYHAADTYIARLIEQGFKVAICDQMEDPKLAKGLVKREVTRVITPGTVIDGNLLKENTASYLAAVFPTAEGYGLAYADISTGDFFAAETTGSGALARVGDELAAIEPKECIMPKALLDDPFFANHAWNLQSSVAITPAKDEIFVRQNVGTLLLTHFKLPSLEALGLADLPGAAQAAAALLYFCQLTQKRELSYINRLQVYSIENYLILDSNTRRNLELTAALHTGKKRGSLFGVCDKCRTALGSRLLRKWLEKPLLDSAAVNLRLDGNEELLNQPLVRQKMRGLLKDIADIERLISRVVYGNAAPRDMLALKRSFYQLPKLEELLVGLKSSIFKQLYTQLDILEDVCTEIAETLFDPAEQPEETSTLSGKKAKEPEKIIRPGFNTEIDELRHIQTDAGAILLTMEAAERERTGIKSLRISYNKVFGYYIDVTKSNLNLVPPEYIRKQTLVGSERFITPELKDLENKLETAGERLNTLEQRLLAELRENIMRQTARIQKTAKCVAWLDSLSGLAQLAEENDYIKPDVDDSDCLILQAARHPMVELAIGRENYIPNNTYIKGEKNRFQLITGPNMAGKSTYMRQVALCVILARIGSFIPAAAGHIGRIDRIFTRVGASDDLSSGQSTFMVEMSETSNILKNATRDSLIILDEIGRGTSTYDGLSIAWAVSEYILRPELFAKTLFATHYHELIELAAGYPAVQNYSVAVKDTGGSIVFLRKIVKGGSDRSYGVHVAKLAGLPPAVITRANEILAQLEAEKGEQGKAKISGFLCEDIPSESAAANPVLAELKMLDISNLRPVEALLYLEKWQKELK</sequence>
<dbReference type="InterPro" id="IPR007696">
    <property type="entry name" value="DNA_mismatch_repair_MutS_core"/>
</dbReference>
<dbReference type="InterPro" id="IPR027417">
    <property type="entry name" value="P-loop_NTPase"/>
</dbReference>
<dbReference type="CDD" id="cd03284">
    <property type="entry name" value="ABC_MutS1"/>
    <property type="match status" value="1"/>
</dbReference>
<dbReference type="AlphaFoldDB" id="A0A9D1KYE8"/>
<evidence type="ECO:0000313" key="14">
    <source>
        <dbReference type="Proteomes" id="UP000824124"/>
    </source>
</evidence>
<feature type="domain" description="DNA mismatch repair proteins mutS family" evidence="12">
    <location>
        <begin position="702"/>
        <end position="718"/>
    </location>
</feature>
<keyword evidence="5 9" id="KW-0067">ATP-binding</keyword>
<dbReference type="Proteomes" id="UP000824124">
    <property type="component" value="Unassembled WGS sequence"/>
</dbReference>
<keyword evidence="4 9" id="KW-0227">DNA damage</keyword>
<comment type="similarity">
    <text evidence="1 9 10">Belongs to the DNA mismatch repair MutS family.</text>
</comment>
<dbReference type="InterPro" id="IPR007695">
    <property type="entry name" value="DNA_mismatch_repair_MutS-lik_N"/>
</dbReference>
<evidence type="ECO:0000256" key="11">
    <source>
        <dbReference type="SAM" id="Coils"/>
    </source>
</evidence>
<feature type="binding site" evidence="9">
    <location>
        <begin position="628"/>
        <end position="635"/>
    </location>
    <ligand>
        <name>ATP</name>
        <dbReference type="ChEBI" id="CHEBI:30616"/>
    </ligand>
</feature>
<dbReference type="Pfam" id="PF01624">
    <property type="entry name" value="MutS_I"/>
    <property type="match status" value="1"/>
</dbReference>
<dbReference type="NCBIfam" id="NF003810">
    <property type="entry name" value="PRK05399.1"/>
    <property type="match status" value="1"/>
</dbReference>
<evidence type="ECO:0000256" key="9">
    <source>
        <dbReference type="HAMAP-Rule" id="MF_00096"/>
    </source>
</evidence>
<dbReference type="Pfam" id="PF05188">
    <property type="entry name" value="MutS_II"/>
    <property type="match status" value="1"/>
</dbReference>
<dbReference type="PIRSF" id="PIRSF037677">
    <property type="entry name" value="DNA_mis_repair_Msh6"/>
    <property type="match status" value="1"/>
</dbReference>
<gene>
    <name evidence="9 13" type="primary">mutS</name>
    <name evidence="13" type="ORF">IAB00_07415</name>
</gene>
<evidence type="ECO:0000256" key="7">
    <source>
        <dbReference type="ARBA" id="ARBA00023204"/>
    </source>
</evidence>